<dbReference type="Gene3D" id="3.40.190.10">
    <property type="entry name" value="Periplasmic binding protein-like II"/>
    <property type="match status" value="2"/>
</dbReference>
<name>A0ABT8SMY1_9CAUL</name>
<dbReference type="PROSITE" id="PS01039">
    <property type="entry name" value="SBP_BACTERIAL_3"/>
    <property type="match status" value="1"/>
</dbReference>
<dbReference type="CDD" id="cd13692">
    <property type="entry name" value="PBP2_BztA"/>
    <property type="match status" value="1"/>
</dbReference>
<sequence>MRRLATVVAFLVLSACGRDESTPPVEAQPLPETDNAGVETVLGPREPGPTQRAIQARGRLNCGIHQGLAGFALADNRGRWQGFDVDFCRAIAAAVLGDANAVRFVPLSARDQFEALRRGRVDVLVRGTPVGVANDAREGADVAAYTYFDGQGFLAARGLNLTSAAELSGARICVEGGSAAALNVEDYFQRRGLTYEPVGFASESEARRSFSEGRCDAVAGQISQLAALRATLANPDAQVLLPDIIADTASGPMVSEDDPQWRDAVRWITHALILAEQMGLTRDNVAEQAESQGSPVEVRRLLGQSGALGDALGLRSDWALRAIGAVGNYGEVFDRNLGPRSVLRLTRGRNALWSATPSGLIYAPPAR</sequence>
<dbReference type="InterPro" id="IPR051455">
    <property type="entry name" value="Bact_solute-bind_prot3"/>
</dbReference>
<evidence type="ECO:0000256" key="5">
    <source>
        <dbReference type="SAM" id="MobiDB-lite"/>
    </source>
</evidence>
<dbReference type="PANTHER" id="PTHR30085:SF7">
    <property type="entry name" value="AMINO-ACID ABC TRANSPORTER-BINDING PROTEIN YHDW-RELATED"/>
    <property type="match status" value="1"/>
</dbReference>
<keyword evidence="2" id="KW-0813">Transport</keyword>
<dbReference type="PANTHER" id="PTHR30085">
    <property type="entry name" value="AMINO ACID ABC TRANSPORTER PERMEASE"/>
    <property type="match status" value="1"/>
</dbReference>
<proteinExistence type="inferred from homology"/>
<evidence type="ECO:0000256" key="3">
    <source>
        <dbReference type="ARBA" id="ARBA00022729"/>
    </source>
</evidence>
<evidence type="ECO:0000313" key="7">
    <source>
        <dbReference type="EMBL" id="MDO1558637.1"/>
    </source>
</evidence>
<evidence type="ECO:0000256" key="2">
    <source>
        <dbReference type="ARBA" id="ARBA00022448"/>
    </source>
</evidence>
<dbReference type="EMBL" id="JAUKTR010000001">
    <property type="protein sequence ID" value="MDO1558637.1"/>
    <property type="molecule type" value="Genomic_DNA"/>
</dbReference>
<protein>
    <submittedName>
        <fullName evidence="7">Amino acid ABC transporter substrate-binding protein</fullName>
    </submittedName>
</protein>
<dbReference type="InterPro" id="IPR018313">
    <property type="entry name" value="SBP_3_CS"/>
</dbReference>
<dbReference type="PROSITE" id="PS51257">
    <property type="entry name" value="PROKAR_LIPOPROTEIN"/>
    <property type="match status" value="1"/>
</dbReference>
<feature type="region of interest" description="Disordered" evidence="5">
    <location>
        <begin position="19"/>
        <end position="49"/>
    </location>
</feature>
<feature type="domain" description="Solute-binding protein family 3/N-terminal" evidence="6">
    <location>
        <begin position="59"/>
        <end position="288"/>
    </location>
</feature>
<keyword evidence="8" id="KW-1185">Reference proteome</keyword>
<reference evidence="7" key="1">
    <citation type="submission" date="2023-07" db="EMBL/GenBank/DDBJ databases">
        <title>Brevundimonas soil sp. nov., isolated from the soil of chemical plant.</title>
        <authorList>
            <person name="Wu N."/>
        </authorList>
    </citation>
    <scope>NUCLEOTIDE SEQUENCE</scope>
    <source>
        <strain evidence="7">XZ-24</strain>
    </source>
</reference>
<evidence type="ECO:0000259" key="6">
    <source>
        <dbReference type="SMART" id="SM00062"/>
    </source>
</evidence>
<evidence type="ECO:0000256" key="4">
    <source>
        <dbReference type="RuleBase" id="RU003744"/>
    </source>
</evidence>
<organism evidence="7 8">
    <name type="scientific">Peiella sedimenti</name>
    <dbReference type="NCBI Taxonomy" id="3061083"/>
    <lineage>
        <taxon>Bacteria</taxon>
        <taxon>Pseudomonadati</taxon>
        <taxon>Pseudomonadota</taxon>
        <taxon>Alphaproteobacteria</taxon>
        <taxon>Caulobacterales</taxon>
        <taxon>Caulobacteraceae</taxon>
        <taxon>Peiella</taxon>
    </lineage>
</organism>
<accession>A0ABT8SMY1</accession>
<comment type="similarity">
    <text evidence="1 4">Belongs to the bacterial solute-binding protein 3 family.</text>
</comment>
<comment type="caution">
    <text evidence="7">The sequence shown here is derived from an EMBL/GenBank/DDBJ whole genome shotgun (WGS) entry which is preliminary data.</text>
</comment>
<dbReference type="Pfam" id="PF00497">
    <property type="entry name" value="SBP_bac_3"/>
    <property type="match status" value="1"/>
</dbReference>
<evidence type="ECO:0000313" key="8">
    <source>
        <dbReference type="Proteomes" id="UP001169063"/>
    </source>
</evidence>
<dbReference type="SMART" id="SM00062">
    <property type="entry name" value="PBPb"/>
    <property type="match status" value="1"/>
</dbReference>
<dbReference type="Proteomes" id="UP001169063">
    <property type="component" value="Unassembled WGS sequence"/>
</dbReference>
<dbReference type="RefSeq" id="WP_302109042.1">
    <property type="nucleotide sequence ID" value="NZ_JAUKTR010000001.1"/>
</dbReference>
<dbReference type="SUPFAM" id="SSF53850">
    <property type="entry name" value="Periplasmic binding protein-like II"/>
    <property type="match status" value="1"/>
</dbReference>
<gene>
    <name evidence="7" type="ORF">Q0812_04240</name>
</gene>
<keyword evidence="3" id="KW-0732">Signal</keyword>
<evidence type="ECO:0000256" key="1">
    <source>
        <dbReference type="ARBA" id="ARBA00010333"/>
    </source>
</evidence>
<dbReference type="InterPro" id="IPR001638">
    <property type="entry name" value="Solute-binding_3/MltF_N"/>
</dbReference>